<dbReference type="AlphaFoldDB" id="X1E6Y8"/>
<reference evidence="2" key="1">
    <citation type="journal article" date="2014" name="Front. Microbiol.">
        <title>High frequency of phylogenetically diverse reductive dehalogenase-homologous genes in deep subseafloor sedimentary metagenomes.</title>
        <authorList>
            <person name="Kawai M."/>
            <person name="Futagami T."/>
            <person name="Toyoda A."/>
            <person name="Takaki Y."/>
            <person name="Nishi S."/>
            <person name="Hori S."/>
            <person name="Arai W."/>
            <person name="Tsubouchi T."/>
            <person name="Morono Y."/>
            <person name="Uchiyama I."/>
            <person name="Ito T."/>
            <person name="Fujiyama A."/>
            <person name="Inagaki F."/>
            <person name="Takami H."/>
        </authorList>
    </citation>
    <scope>NUCLEOTIDE SEQUENCE</scope>
    <source>
        <strain evidence="2">Expedition CK06-06</strain>
    </source>
</reference>
<sequence>MSFSSMLLEVISITAPIFIVIAIGFLIRKKNIISEEG</sequence>
<protein>
    <submittedName>
        <fullName evidence="2">Uncharacterized protein</fullName>
    </submittedName>
</protein>
<feature type="transmembrane region" description="Helical" evidence="1">
    <location>
        <begin position="6"/>
        <end position="27"/>
    </location>
</feature>
<name>X1E6Y8_9ZZZZ</name>
<feature type="non-terminal residue" evidence="2">
    <location>
        <position position="37"/>
    </location>
</feature>
<accession>X1E6Y8</accession>
<organism evidence="2">
    <name type="scientific">marine sediment metagenome</name>
    <dbReference type="NCBI Taxonomy" id="412755"/>
    <lineage>
        <taxon>unclassified sequences</taxon>
        <taxon>metagenomes</taxon>
        <taxon>ecological metagenomes</taxon>
    </lineage>
</organism>
<keyword evidence="1" id="KW-0472">Membrane</keyword>
<gene>
    <name evidence="2" type="ORF">S01H4_54880</name>
</gene>
<keyword evidence="1" id="KW-1133">Transmembrane helix</keyword>
<dbReference type="EMBL" id="BART01031617">
    <property type="protein sequence ID" value="GAH16150.1"/>
    <property type="molecule type" value="Genomic_DNA"/>
</dbReference>
<keyword evidence="1" id="KW-0812">Transmembrane</keyword>
<proteinExistence type="predicted"/>
<evidence type="ECO:0000256" key="1">
    <source>
        <dbReference type="SAM" id="Phobius"/>
    </source>
</evidence>
<evidence type="ECO:0000313" key="2">
    <source>
        <dbReference type="EMBL" id="GAH16150.1"/>
    </source>
</evidence>
<comment type="caution">
    <text evidence="2">The sequence shown here is derived from an EMBL/GenBank/DDBJ whole genome shotgun (WGS) entry which is preliminary data.</text>
</comment>